<reference evidence="1 2" key="1">
    <citation type="submission" date="2016-05" db="EMBL/GenBank/DDBJ databases">
        <authorList>
            <person name="Wang S."/>
            <person name="Zhu B."/>
        </authorList>
    </citation>
    <scope>NUCLEOTIDE SEQUENCE [LARGE SCALE GENOMIC DNA]</scope>
    <source>
        <strain evidence="1 2">CRS05-R5</strain>
    </source>
</reference>
<dbReference type="GeneID" id="93489853"/>
<evidence type="ECO:0000313" key="2">
    <source>
        <dbReference type="Proteomes" id="UP000078142"/>
    </source>
</evidence>
<proteinExistence type="predicted"/>
<accession>A0AAC9BVV3</accession>
<gene>
    <name evidence="1" type="ORF">A8L59_15785</name>
</gene>
<dbReference type="AlphaFoldDB" id="A0AAC9BVV3"/>
<name>A0AAC9BVV3_9PSED</name>
<evidence type="ECO:0000313" key="1">
    <source>
        <dbReference type="EMBL" id="ANH98813.1"/>
    </source>
</evidence>
<sequence length="104" mass="11725">MNIQKIITLGGKITLDDISNLVGSDITLIIDELKEDLLQASLPLEQIIDIGWYPEFSEDGSFRTSLISNQNWESPIYSENAKTWVELDKVLEKTLSKIKMAQGI</sequence>
<dbReference type="Proteomes" id="UP000078142">
    <property type="component" value="Chromosome"/>
</dbReference>
<dbReference type="EMBL" id="CP015852">
    <property type="protein sequence ID" value="ANH98813.1"/>
    <property type="molecule type" value="Genomic_DNA"/>
</dbReference>
<protein>
    <submittedName>
        <fullName evidence="1">Uncharacterized protein</fullName>
    </submittedName>
</protein>
<organism evidence="1 2">
    <name type="scientific">Pseudomonas koreensis</name>
    <dbReference type="NCBI Taxonomy" id="198620"/>
    <lineage>
        <taxon>Bacteria</taxon>
        <taxon>Pseudomonadati</taxon>
        <taxon>Pseudomonadota</taxon>
        <taxon>Gammaproteobacteria</taxon>
        <taxon>Pseudomonadales</taxon>
        <taxon>Pseudomonadaceae</taxon>
        <taxon>Pseudomonas</taxon>
    </lineage>
</organism>
<dbReference type="RefSeq" id="WP_064588108.1">
    <property type="nucleotide sequence ID" value="NZ_CP015852.1"/>
</dbReference>